<gene>
    <name evidence="1" type="primary">WBGene00110256</name>
</gene>
<evidence type="ECO:0000313" key="2">
    <source>
        <dbReference type="Proteomes" id="UP000005239"/>
    </source>
</evidence>
<protein>
    <submittedName>
        <fullName evidence="1">Uncharacterized protein</fullName>
    </submittedName>
</protein>
<keyword evidence="2" id="KW-1185">Reference proteome</keyword>
<name>A0A2A6BD61_PRIPA</name>
<accession>A0A2A6BD61</accession>
<accession>A0A8R1YIT6</accession>
<dbReference type="Proteomes" id="UP000005239">
    <property type="component" value="Unassembled WGS sequence"/>
</dbReference>
<dbReference type="EnsemblMetazoa" id="PPA20702.1">
    <property type="protein sequence ID" value="PPA20702.1"/>
    <property type="gene ID" value="WBGene00110256"/>
</dbReference>
<organism evidence="1 2">
    <name type="scientific">Pristionchus pacificus</name>
    <name type="common">Parasitic nematode worm</name>
    <dbReference type="NCBI Taxonomy" id="54126"/>
    <lineage>
        <taxon>Eukaryota</taxon>
        <taxon>Metazoa</taxon>
        <taxon>Ecdysozoa</taxon>
        <taxon>Nematoda</taxon>
        <taxon>Chromadorea</taxon>
        <taxon>Rhabditida</taxon>
        <taxon>Rhabditina</taxon>
        <taxon>Diplogasteromorpha</taxon>
        <taxon>Diplogasteroidea</taxon>
        <taxon>Neodiplogasteridae</taxon>
        <taxon>Pristionchus</taxon>
    </lineage>
</organism>
<dbReference type="AlphaFoldDB" id="A0A2A6BD61"/>
<reference evidence="2" key="1">
    <citation type="journal article" date="2008" name="Nat. Genet.">
        <title>The Pristionchus pacificus genome provides a unique perspective on nematode lifestyle and parasitism.</title>
        <authorList>
            <person name="Dieterich C."/>
            <person name="Clifton S.W."/>
            <person name="Schuster L.N."/>
            <person name="Chinwalla A."/>
            <person name="Delehaunty K."/>
            <person name="Dinkelacker I."/>
            <person name="Fulton L."/>
            <person name="Fulton R."/>
            <person name="Godfrey J."/>
            <person name="Minx P."/>
            <person name="Mitreva M."/>
            <person name="Roeseler W."/>
            <person name="Tian H."/>
            <person name="Witte H."/>
            <person name="Yang S.P."/>
            <person name="Wilson R.K."/>
            <person name="Sommer R.J."/>
        </authorList>
    </citation>
    <scope>NUCLEOTIDE SEQUENCE [LARGE SCALE GENOMIC DNA]</scope>
    <source>
        <strain evidence="2">PS312</strain>
    </source>
</reference>
<evidence type="ECO:0000313" key="1">
    <source>
        <dbReference type="EnsemblMetazoa" id="PPA20702.1"/>
    </source>
</evidence>
<sequence>MPSIYACSNMSNMEKGQLIEGRSKVPTPSTSTTSIPPMSTCCKVMSALHTIISFILVVLVVVGLFFLIQERSKAGDANQGWLFLEYAPLCMGSCH</sequence>
<proteinExistence type="predicted"/>
<reference evidence="1" key="2">
    <citation type="submission" date="2022-06" db="UniProtKB">
        <authorList>
            <consortium name="EnsemblMetazoa"/>
        </authorList>
    </citation>
    <scope>IDENTIFICATION</scope>
    <source>
        <strain evidence="1">PS312</strain>
    </source>
</reference>